<gene>
    <name evidence="4" type="ORF">J5N97_017122</name>
</gene>
<dbReference type="AlphaFoldDB" id="A0A9D5CLC3"/>
<keyword evidence="5" id="KW-1185">Reference proteome</keyword>
<name>A0A9D5CLC3_9LILI</name>
<keyword evidence="2" id="KW-0806">Transcription termination</keyword>
<dbReference type="SMART" id="SM00733">
    <property type="entry name" value="Mterf"/>
    <property type="match status" value="2"/>
</dbReference>
<protein>
    <submittedName>
        <fullName evidence="4">Uncharacterized protein</fullName>
    </submittedName>
</protein>
<comment type="similarity">
    <text evidence="1">Belongs to the mTERF family.</text>
</comment>
<reference evidence="4" key="1">
    <citation type="submission" date="2021-03" db="EMBL/GenBank/DDBJ databases">
        <authorList>
            <person name="Li Z."/>
            <person name="Yang C."/>
        </authorList>
    </citation>
    <scope>NUCLEOTIDE SEQUENCE</scope>
    <source>
        <strain evidence="4">Dzin_1.0</strain>
        <tissue evidence="4">Leaf</tissue>
    </source>
</reference>
<dbReference type="EMBL" id="JAGGNH010000004">
    <property type="protein sequence ID" value="KAJ0975157.1"/>
    <property type="molecule type" value="Genomic_DNA"/>
</dbReference>
<dbReference type="Gene3D" id="1.25.70.10">
    <property type="entry name" value="Transcription termination factor 3, mitochondrial"/>
    <property type="match status" value="1"/>
</dbReference>
<dbReference type="InterPro" id="IPR038538">
    <property type="entry name" value="MTERF_sf"/>
</dbReference>
<keyword evidence="3" id="KW-0809">Transit peptide</keyword>
<evidence type="ECO:0000256" key="1">
    <source>
        <dbReference type="ARBA" id="ARBA00007692"/>
    </source>
</evidence>
<keyword evidence="2" id="KW-0804">Transcription</keyword>
<dbReference type="OrthoDB" id="637682at2759"/>
<organism evidence="4 5">
    <name type="scientific">Dioscorea zingiberensis</name>
    <dbReference type="NCBI Taxonomy" id="325984"/>
    <lineage>
        <taxon>Eukaryota</taxon>
        <taxon>Viridiplantae</taxon>
        <taxon>Streptophyta</taxon>
        <taxon>Embryophyta</taxon>
        <taxon>Tracheophyta</taxon>
        <taxon>Spermatophyta</taxon>
        <taxon>Magnoliopsida</taxon>
        <taxon>Liliopsida</taxon>
        <taxon>Dioscoreales</taxon>
        <taxon>Dioscoreaceae</taxon>
        <taxon>Dioscorea</taxon>
    </lineage>
</organism>
<dbReference type="GO" id="GO:0003676">
    <property type="term" value="F:nucleic acid binding"/>
    <property type="evidence" value="ECO:0007669"/>
    <property type="project" value="InterPro"/>
</dbReference>
<dbReference type="GO" id="GO:0006353">
    <property type="term" value="P:DNA-templated transcription termination"/>
    <property type="evidence" value="ECO:0007669"/>
    <property type="project" value="UniProtKB-KW"/>
</dbReference>
<dbReference type="Pfam" id="PF02536">
    <property type="entry name" value="mTERF"/>
    <property type="match status" value="1"/>
</dbReference>
<keyword evidence="2" id="KW-0805">Transcription regulation</keyword>
<dbReference type="PANTHER" id="PTHR13068">
    <property type="entry name" value="CGI-12 PROTEIN-RELATED"/>
    <property type="match status" value="1"/>
</dbReference>
<accession>A0A9D5CLC3</accession>
<sequence length="194" mass="22242">MSFEMRAFQSLQSLFRYVYQHWDLGASQWSYIEIHKSETPKDHFSKAGGYEGIGWRVEGMGIPRGSKMFVWALNTLRIITKDKLDGKLGVMKSLGWSEADFLSAFQKSPIFLTVSETMLKKKVDFLVNEAGCKPSELAQNPILLMFSLDKRLIPRYHVMQVLKSKSLNNVKYSLVSIMHGLLREDVCEEFSSMS</sequence>
<evidence type="ECO:0000256" key="3">
    <source>
        <dbReference type="ARBA" id="ARBA00022946"/>
    </source>
</evidence>
<evidence type="ECO:0000313" key="5">
    <source>
        <dbReference type="Proteomes" id="UP001085076"/>
    </source>
</evidence>
<reference evidence="4" key="2">
    <citation type="journal article" date="2022" name="Hortic Res">
        <title>The genome of Dioscorea zingiberensis sheds light on the biosynthesis, origin and evolution of the medicinally important diosgenin saponins.</title>
        <authorList>
            <person name="Li Y."/>
            <person name="Tan C."/>
            <person name="Li Z."/>
            <person name="Guo J."/>
            <person name="Li S."/>
            <person name="Chen X."/>
            <person name="Wang C."/>
            <person name="Dai X."/>
            <person name="Yang H."/>
            <person name="Song W."/>
            <person name="Hou L."/>
            <person name="Xu J."/>
            <person name="Tong Z."/>
            <person name="Xu A."/>
            <person name="Yuan X."/>
            <person name="Wang W."/>
            <person name="Yang Q."/>
            <person name="Chen L."/>
            <person name="Sun Z."/>
            <person name="Wang K."/>
            <person name="Pan B."/>
            <person name="Chen J."/>
            <person name="Bao Y."/>
            <person name="Liu F."/>
            <person name="Qi X."/>
            <person name="Gang D.R."/>
            <person name="Wen J."/>
            <person name="Li J."/>
        </authorList>
    </citation>
    <scope>NUCLEOTIDE SEQUENCE</scope>
    <source>
        <strain evidence="4">Dzin_1.0</strain>
    </source>
</reference>
<dbReference type="Proteomes" id="UP001085076">
    <property type="component" value="Miscellaneous, Linkage group lg04"/>
</dbReference>
<dbReference type="PANTHER" id="PTHR13068:SF236">
    <property type="entry name" value="OS02G0749800 PROTEIN"/>
    <property type="match status" value="1"/>
</dbReference>
<evidence type="ECO:0000313" key="4">
    <source>
        <dbReference type="EMBL" id="KAJ0975157.1"/>
    </source>
</evidence>
<evidence type="ECO:0000256" key="2">
    <source>
        <dbReference type="ARBA" id="ARBA00022472"/>
    </source>
</evidence>
<proteinExistence type="inferred from homology"/>
<comment type="caution">
    <text evidence="4">The sequence shown here is derived from an EMBL/GenBank/DDBJ whole genome shotgun (WGS) entry which is preliminary data.</text>
</comment>
<dbReference type="InterPro" id="IPR003690">
    <property type="entry name" value="MTERF"/>
</dbReference>